<dbReference type="GO" id="GO:0016787">
    <property type="term" value="F:hydrolase activity"/>
    <property type="evidence" value="ECO:0007669"/>
    <property type="project" value="UniProtKB-KW"/>
</dbReference>
<keyword evidence="1" id="KW-0378">Hydrolase</keyword>
<accession>A0A4V3EJI6</accession>
<dbReference type="Proteomes" id="UP000294558">
    <property type="component" value="Unassembled WGS sequence"/>
</dbReference>
<organism evidence="1 2">
    <name type="scientific">Ilumatobacter fluminis</name>
    <dbReference type="NCBI Taxonomy" id="467091"/>
    <lineage>
        <taxon>Bacteria</taxon>
        <taxon>Bacillati</taxon>
        <taxon>Actinomycetota</taxon>
        <taxon>Acidimicrobiia</taxon>
        <taxon>Acidimicrobiales</taxon>
        <taxon>Ilumatobacteraceae</taxon>
        <taxon>Ilumatobacter</taxon>
    </lineage>
</organism>
<sequence length="1071" mass="117298">MIPASVRRTGAWRAIARWRRRRLIASSSWFDEAFYRSRVADAGDDPLGHFVRVGESAGLDPHPDFDTDAYVLLNPGAEGQALTHFVRTVAANPSRSLQPWQVIDPADPRVASGWFDAEWYRSQLDDGSETADDALARWHPYVHYVRHGVADGRPPSPIFDADEYAEHHDVGTEGPVRHWIDEQPEVGPFATLRTAQLDGLRPYGRHRVRPDRDLDGRSVCVMVHGFYPDVLPALFERLRALPSGWTLLVSVVDEAAVNVAQTAVDAAFEQGVGPGRTVVRVVANRGRNFAPLLVEFGDEVLTHEFVLHLHTKKSLYTGNEATEWRDHLVDHLVPDPAGVSAILSAFADDPTTGVVQAPAFPALPVWANHWLANSGRGRQLLERMGLDPALGRGYVDYPVGGMFWARSAALRPLYDLGLTLDDFEPEAGQTDRTLAHTLERLVSWSAVAAGLQYVEFDADTGTWRRGWTTRSSDRIGRIGRAEIADALRGADLVTIDLFDTLLLRPALDAEALRETAAQRLGDEGLDLLRRRIEAEVEVRGHGLGDSTLGEIYAVAAERWPADADAFDRLREAELELERRTIVPRRWLIETLADLKSEGQRFVLVTDTFFERPFVEELVEAVGATDLLDDLVVSNDVRARKDTGDVWDLVAEREHPERWVHIGDNEFSDIQQAADRGIGTLYLPHAGAIASAAGFDLGAVAAPARRATSIVAGAGLASLLSVRPDRDAARTPAEFGYGVVGPLMVSFVSWIRRRALADDVDRLLFVARDGYLPHRIMQQFDRVDPDRRVAASYFLTSRRAALRVALGSDDPEIAIDAALGASWFGGTVSAFFDARFGWTPEPDVFDGMADRVVDLPRDEPIVRDIVRAVLDELTAIGGRERAAFDHYVSSLGIGADGHHALVDLGYSGTTQRLLETALPGRTSGYYAVLTPAGTATPATAACFGDDAVWNDANLILNHQRIFELVCAAPHGQVAGLGGDGTSVGVMIDSRAQVGEDERLVVAEVQAAAIRFCADLIERHGPDLLSAPLDEPAVMRAIERAGEIIVPSFEAVFAGLHLDDDYSGIPRLPIEVD</sequence>
<dbReference type="AlphaFoldDB" id="A0A4V3EJI6"/>
<dbReference type="Pfam" id="PF05045">
    <property type="entry name" value="RgpF"/>
    <property type="match status" value="1"/>
</dbReference>
<dbReference type="RefSeq" id="WP_133869585.1">
    <property type="nucleotide sequence ID" value="NZ_SOAU01000001.1"/>
</dbReference>
<dbReference type="CDD" id="cd01427">
    <property type="entry name" value="HAD_like"/>
    <property type="match status" value="1"/>
</dbReference>
<dbReference type="Gene3D" id="3.40.50.1000">
    <property type="entry name" value="HAD superfamily/HAD-like"/>
    <property type="match status" value="1"/>
</dbReference>
<reference evidence="1 2" key="1">
    <citation type="submission" date="2019-03" db="EMBL/GenBank/DDBJ databases">
        <title>Sequencing the genomes of 1000 actinobacteria strains.</title>
        <authorList>
            <person name="Klenk H.-P."/>
        </authorList>
    </citation>
    <scope>NUCLEOTIDE SEQUENCE [LARGE SCALE GENOMIC DNA]</scope>
    <source>
        <strain evidence="1 2">DSM 18936</strain>
    </source>
</reference>
<dbReference type="OrthoDB" id="9816564at2"/>
<evidence type="ECO:0000313" key="1">
    <source>
        <dbReference type="EMBL" id="TDT17288.1"/>
    </source>
</evidence>
<dbReference type="InterPro" id="IPR007739">
    <property type="entry name" value="RgpF"/>
</dbReference>
<dbReference type="InterPro" id="IPR023214">
    <property type="entry name" value="HAD_sf"/>
</dbReference>
<dbReference type="InterPro" id="IPR036412">
    <property type="entry name" value="HAD-like_sf"/>
</dbReference>
<dbReference type="SUPFAM" id="SSF56784">
    <property type="entry name" value="HAD-like"/>
    <property type="match status" value="1"/>
</dbReference>
<name>A0A4V3EJI6_9ACTN</name>
<evidence type="ECO:0000313" key="2">
    <source>
        <dbReference type="Proteomes" id="UP000294558"/>
    </source>
</evidence>
<protein>
    <submittedName>
        <fullName evidence="1">Haloacid dehalogenase-like hydrolase</fullName>
    </submittedName>
</protein>
<keyword evidence="2" id="KW-1185">Reference proteome</keyword>
<dbReference type="EMBL" id="SOAU01000001">
    <property type="protein sequence ID" value="TDT17288.1"/>
    <property type="molecule type" value="Genomic_DNA"/>
</dbReference>
<proteinExistence type="predicted"/>
<comment type="caution">
    <text evidence="1">The sequence shown here is derived from an EMBL/GenBank/DDBJ whole genome shotgun (WGS) entry which is preliminary data.</text>
</comment>
<gene>
    <name evidence="1" type="ORF">BDK89_2896</name>
</gene>